<dbReference type="GO" id="GO:0003697">
    <property type="term" value="F:single-stranded DNA binding"/>
    <property type="evidence" value="ECO:0007669"/>
    <property type="project" value="InterPro"/>
</dbReference>
<gene>
    <name evidence="3" type="ORF">SAMN02745716_0309</name>
</gene>
<keyword evidence="4" id="KW-1185">Reference proteome</keyword>
<name>A0A1H6FHZ1_THEAL</name>
<feature type="domain" description="IrrE N-terminal-like" evidence="1">
    <location>
        <begin position="177"/>
        <end position="226"/>
    </location>
</feature>
<protein>
    <recommendedName>
        <fullName evidence="5">Antirestriction protein ArdC</fullName>
    </recommendedName>
</protein>
<dbReference type="Pfam" id="PF06114">
    <property type="entry name" value="Peptidase_M78"/>
    <property type="match status" value="1"/>
</dbReference>
<evidence type="ECO:0000313" key="4">
    <source>
        <dbReference type="Proteomes" id="UP000222056"/>
    </source>
</evidence>
<dbReference type="STRING" id="29539.SAMN02745716_0309"/>
<organism evidence="3 4">
    <name type="scientific">Thermoleophilum album</name>
    <dbReference type="NCBI Taxonomy" id="29539"/>
    <lineage>
        <taxon>Bacteria</taxon>
        <taxon>Bacillati</taxon>
        <taxon>Actinomycetota</taxon>
        <taxon>Thermoleophilia</taxon>
        <taxon>Thermoleophilales</taxon>
        <taxon>Thermoleophilaceae</taxon>
        <taxon>Thermoleophilum</taxon>
    </lineage>
</organism>
<accession>A0A1H6FHZ1</accession>
<evidence type="ECO:0000313" key="3">
    <source>
        <dbReference type="EMBL" id="SEH10456.1"/>
    </source>
</evidence>
<dbReference type="EMBL" id="FNWJ01000001">
    <property type="protein sequence ID" value="SEH10456.1"/>
    <property type="molecule type" value="Genomic_DNA"/>
</dbReference>
<dbReference type="Gene3D" id="1.10.10.2910">
    <property type="match status" value="1"/>
</dbReference>
<dbReference type="Pfam" id="PF08401">
    <property type="entry name" value="ArdcN"/>
    <property type="match status" value="1"/>
</dbReference>
<dbReference type="InterPro" id="IPR013610">
    <property type="entry name" value="ArdC_N"/>
</dbReference>
<sequence>MRDRPRTGRGHEPKGRCLMAQTTTAAERAARRAADRDRLEQAAHALLSTDGWQRWLRVRATNGLARYSLGNQMLIAWQKPDATFVAGFRAFLKLNRCVRKGEKAIRILAPMTVRQRDADDADEDERRTVFRSVAVFDVSQTDPLPGRDPVALEPPRTPISGDSHARLLTPLENLAGQLGYSVRYLPLDGGADGWCDPHRMEIVINEHLAANAQVRVLVHELAHALGVGYRQYGRQQAEVLVDCVTYIVCGSAGLDVSGESVPYVAGWGEEGALDAIREYAGTIDTIARRIETAIGEDETADDDTANALAA</sequence>
<evidence type="ECO:0000259" key="2">
    <source>
        <dbReference type="Pfam" id="PF08401"/>
    </source>
</evidence>
<evidence type="ECO:0000259" key="1">
    <source>
        <dbReference type="Pfam" id="PF06114"/>
    </source>
</evidence>
<feature type="domain" description="N-terminal" evidence="2">
    <location>
        <begin position="64"/>
        <end position="136"/>
    </location>
</feature>
<reference evidence="4" key="1">
    <citation type="submission" date="2016-10" db="EMBL/GenBank/DDBJ databases">
        <authorList>
            <person name="Varghese N."/>
            <person name="Submissions S."/>
        </authorList>
    </citation>
    <scope>NUCLEOTIDE SEQUENCE [LARGE SCALE GENOMIC DNA]</scope>
    <source>
        <strain evidence="4">ATCC 35263</strain>
    </source>
</reference>
<evidence type="ECO:0008006" key="5">
    <source>
        <dbReference type="Google" id="ProtNLM"/>
    </source>
</evidence>
<dbReference type="InterPro" id="IPR010359">
    <property type="entry name" value="IrrE_HExxH"/>
</dbReference>
<dbReference type="Proteomes" id="UP000222056">
    <property type="component" value="Unassembled WGS sequence"/>
</dbReference>
<dbReference type="AlphaFoldDB" id="A0A1H6FHZ1"/>
<proteinExistence type="predicted"/>